<dbReference type="EMBL" id="JAGGJX010000001">
    <property type="protein sequence ID" value="MBP1854461.1"/>
    <property type="molecule type" value="Genomic_DNA"/>
</dbReference>
<sequence>MNNYYQIKCKKGILQSEDSGEYIWNLEENVGTIPVKIVKENAKIVNVEMSQPLPTTGEKFKDLKIIAQLLSVEETDLDDRLPIISMSAGVPFIYIPLNSVDAMKKFNLDRIYGKNILK</sequence>
<dbReference type="Gene3D" id="3.10.310.10">
    <property type="entry name" value="Diaminopimelate Epimerase, Chain A, domain 1"/>
    <property type="match status" value="2"/>
</dbReference>
<proteinExistence type="predicted"/>
<gene>
    <name evidence="1" type="ORF">J2Z43_000851</name>
</gene>
<dbReference type="RefSeq" id="WP_209455974.1">
    <property type="nucleotide sequence ID" value="NZ_BAAACS010000012.1"/>
</dbReference>
<evidence type="ECO:0000313" key="1">
    <source>
        <dbReference type="EMBL" id="MBP1854461.1"/>
    </source>
</evidence>
<dbReference type="Proteomes" id="UP000767291">
    <property type="component" value="Unassembled WGS sequence"/>
</dbReference>
<accession>A0ABS4E942</accession>
<evidence type="ECO:0000313" key="2">
    <source>
        <dbReference type="Proteomes" id="UP000767291"/>
    </source>
</evidence>
<keyword evidence="2" id="KW-1185">Reference proteome</keyword>
<protein>
    <submittedName>
        <fullName evidence="1">PhzF family phenazine biosynthesis protein</fullName>
    </submittedName>
</protein>
<comment type="caution">
    <text evidence="1">The sequence shown here is derived from an EMBL/GenBank/DDBJ whole genome shotgun (WGS) entry which is preliminary data.</text>
</comment>
<organism evidence="1 2">
    <name type="scientific">Metaclostridioides mangenotii</name>
    <dbReference type="NCBI Taxonomy" id="1540"/>
    <lineage>
        <taxon>Bacteria</taxon>
        <taxon>Bacillati</taxon>
        <taxon>Bacillota</taxon>
        <taxon>Clostridia</taxon>
        <taxon>Peptostreptococcales</taxon>
        <taxon>Peptostreptococcaceae</taxon>
        <taxon>Metaclostridioides</taxon>
    </lineage>
</organism>
<reference evidence="1 2" key="1">
    <citation type="submission" date="2021-03" db="EMBL/GenBank/DDBJ databases">
        <title>Genomic Encyclopedia of Type Strains, Phase IV (KMG-IV): sequencing the most valuable type-strain genomes for metagenomic binning, comparative biology and taxonomic classification.</title>
        <authorList>
            <person name="Goeker M."/>
        </authorList>
    </citation>
    <scope>NUCLEOTIDE SEQUENCE [LARGE SCALE GENOMIC DNA]</scope>
    <source>
        <strain evidence="1 2">DSM 1289</strain>
    </source>
</reference>
<name>A0ABS4E942_9FIRM</name>